<organism evidence="3">
    <name type="scientific">Melampsora larici-populina (strain 98AG31 / pathotype 3-4-7)</name>
    <name type="common">Poplar leaf rust fungus</name>
    <dbReference type="NCBI Taxonomy" id="747676"/>
    <lineage>
        <taxon>Eukaryota</taxon>
        <taxon>Fungi</taxon>
        <taxon>Dikarya</taxon>
        <taxon>Basidiomycota</taxon>
        <taxon>Pucciniomycotina</taxon>
        <taxon>Pucciniomycetes</taxon>
        <taxon>Pucciniales</taxon>
        <taxon>Melampsoraceae</taxon>
        <taxon>Melampsora</taxon>
    </lineage>
</organism>
<gene>
    <name evidence="2" type="ORF">MELLADRAFT_107708</name>
</gene>
<dbReference type="GeneID" id="18923254"/>
<dbReference type="EMBL" id="GL883114">
    <property type="protein sequence ID" value="EGG05285.1"/>
    <property type="molecule type" value="Genomic_DNA"/>
</dbReference>
<proteinExistence type="predicted"/>
<evidence type="ECO:0000256" key="1">
    <source>
        <dbReference type="SAM" id="Phobius"/>
    </source>
</evidence>
<keyword evidence="1" id="KW-1133">Transmembrane helix</keyword>
<dbReference type="VEuPathDB" id="FungiDB:MELLADRAFT_107708"/>
<dbReference type="RefSeq" id="XP_007411650.1">
    <property type="nucleotide sequence ID" value="XM_007411588.1"/>
</dbReference>
<dbReference type="OrthoDB" id="8062037at2759"/>
<reference evidence="3" key="1">
    <citation type="journal article" date="2011" name="Proc. Natl. Acad. Sci. U.S.A.">
        <title>Obligate biotrophy features unraveled by the genomic analysis of rust fungi.</title>
        <authorList>
            <person name="Duplessis S."/>
            <person name="Cuomo C.A."/>
            <person name="Lin Y.-C."/>
            <person name="Aerts A."/>
            <person name="Tisserant E."/>
            <person name="Veneault-Fourrey C."/>
            <person name="Joly D.L."/>
            <person name="Hacquard S."/>
            <person name="Amselem J."/>
            <person name="Cantarel B.L."/>
            <person name="Chiu R."/>
            <person name="Coutinho P.M."/>
            <person name="Feau N."/>
            <person name="Field M."/>
            <person name="Frey P."/>
            <person name="Gelhaye E."/>
            <person name="Goldberg J."/>
            <person name="Grabherr M.G."/>
            <person name="Kodira C.D."/>
            <person name="Kohler A."/>
            <person name="Kuees U."/>
            <person name="Lindquist E.A."/>
            <person name="Lucas S.M."/>
            <person name="Mago R."/>
            <person name="Mauceli E."/>
            <person name="Morin E."/>
            <person name="Murat C."/>
            <person name="Pangilinan J.L."/>
            <person name="Park R."/>
            <person name="Pearson M."/>
            <person name="Quesneville H."/>
            <person name="Rouhier N."/>
            <person name="Sakthikumar S."/>
            <person name="Salamov A.A."/>
            <person name="Schmutz J."/>
            <person name="Selles B."/>
            <person name="Shapiro H."/>
            <person name="Tanguay P."/>
            <person name="Tuskan G.A."/>
            <person name="Henrissat B."/>
            <person name="Van de Peer Y."/>
            <person name="Rouze P."/>
            <person name="Ellis J.G."/>
            <person name="Dodds P.N."/>
            <person name="Schein J.E."/>
            <person name="Zhong S."/>
            <person name="Hamelin R.C."/>
            <person name="Grigoriev I.V."/>
            <person name="Szabo L.J."/>
            <person name="Martin F."/>
        </authorList>
    </citation>
    <scope>NUCLEOTIDE SEQUENCE [LARGE SCALE GENOMIC DNA]</scope>
    <source>
        <strain evidence="3">98AG31 / pathotype 3-4-7</strain>
    </source>
</reference>
<keyword evidence="1" id="KW-0472">Membrane</keyword>
<sequence length="306" mass="33388">MVDDICTLACDRGAAAAVLYSLTTGSCSVNSEYLLNFEKPLDVFSSARLQGACLIESQFSDVVGSGYWFQSNLLKTLASTILDEINQTGGQSAFNKLSFLIAGITELLRLIIGLILLLIRFTVLYTFGYFADSIPSPAAANSIALLNTISMIGVDNFKTSLIIGMPLIHALFDQAVQFKCTIGSKKALGSSFCNMTLYLKLCGVKLKNTKPALTDLSKRNVGASLTISAEDILKGPEDDSITWLNINLISALDGVLKHFNHQSIGLYEYLEKSSSPYTSLELFGHPQTDFAIFEPFLYSIQLRKVN</sequence>
<dbReference type="STRING" id="747676.F4RQP3"/>
<evidence type="ECO:0000313" key="2">
    <source>
        <dbReference type="EMBL" id="EGG05285.1"/>
    </source>
</evidence>
<dbReference type="HOGENOM" id="CLU_909376_0_0_1"/>
<dbReference type="KEGG" id="mlr:MELLADRAFT_107708"/>
<protein>
    <submittedName>
        <fullName evidence="2">Uncharacterized protein</fullName>
    </submittedName>
</protein>
<dbReference type="InParanoid" id="F4RQP3"/>
<evidence type="ECO:0000313" key="3">
    <source>
        <dbReference type="Proteomes" id="UP000001072"/>
    </source>
</evidence>
<dbReference type="AlphaFoldDB" id="F4RQP3"/>
<accession>F4RQP3</accession>
<keyword evidence="3" id="KW-1185">Reference proteome</keyword>
<keyword evidence="1" id="KW-0812">Transmembrane</keyword>
<dbReference type="Proteomes" id="UP000001072">
    <property type="component" value="Unassembled WGS sequence"/>
</dbReference>
<name>F4RQP3_MELLP</name>
<feature type="transmembrane region" description="Helical" evidence="1">
    <location>
        <begin position="107"/>
        <end position="131"/>
    </location>
</feature>